<proteinExistence type="predicted"/>
<dbReference type="PANTHER" id="PTHR46211:SF1">
    <property type="entry name" value="GLYCEROPHOSPHODIESTER PHOSPHODIESTERASE, CYTOPLASMIC"/>
    <property type="match status" value="1"/>
</dbReference>
<accession>A0ABR5F4T9</accession>
<dbReference type="Pfam" id="PF03009">
    <property type="entry name" value="GDPD"/>
    <property type="match status" value="1"/>
</dbReference>
<dbReference type="Proteomes" id="UP000035425">
    <property type="component" value="Unassembled WGS sequence"/>
</dbReference>
<gene>
    <name evidence="3" type="ORF">FrCorBMG51_09475</name>
</gene>
<evidence type="ECO:0000259" key="2">
    <source>
        <dbReference type="PROSITE" id="PS51704"/>
    </source>
</evidence>
<comment type="caution">
    <text evidence="3">The sequence shown here is derived from an EMBL/GenBank/DDBJ whole genome shotgun (WGS) entry which is preliminary data.</text>
</comment>
<keyword evidence="4" id="KW-1185">Reference proteome</keyword>
<dbReference type="PROSITE" id="PS50007">
    <property type="entry name" value="PIPLC_X_DOMAIN"/>
    <property type="match status" value="1"/>
</dbReference>
<dbReference type="SUPFAM" id="SSF51695">
    <property type="entry name" value="PLC-like phosphodiesterases"/>
    <property type="match status" value="1"/>
</dbReference>
<name>A0ABR5F4T9_9ACTN</name>
<evidence type="ECO:0000313" key="3">
    <source>
        <dbReference type="EMBL" id="KLL11744.1"/>
    </source>
</evidence>
<dbReference type="PANTHER" id="PTHR46211">
    <property type="entry name" value="GLYCEROPHOSPHORYL DIESTER PHOSPHODIESTERASE"/>
    <property type="match status" value="1"/>
</dbReference>
<dbReference type="InterPro" id="IPR030395">
    <property type="entry name" value="GP_PDE_dom"/>
</dbReference>
<dbReference type="Gene3D" id="3.20.20.190">
    <property type="entry name" value="Phosphatidylinositol (PI) phosphodiesterase"/>
    <property type="match status" value="1"/>
</dbReference>
<evidence type="ECO:0000256" key="1">
    <source>
        <dbReference type="SAM" id="MobiDB-lite"/>
    </source>
</evidence>
<dbReference type="CDD" id="cd08556">
    <property type="entry name" value="GDPD"/>
    <property type="match status" value="1"/>
</dbReference>
<evidence type="ECO:0000313" key="4">
    <source>
        <dbReference type="Proteomes" id="UP000035425"/>
    </source>
</evidence>
<feature type="region of interest" description="Disordered" evidence="1">
    <location>
        <begin position="259"/>
        <end position="280"/>
    </location>
</feature>
<dbReference type="PROSITE" id="PS51704">
    <property type="entry name" value="GP_PDE"/>
    <property type="match status" value="1"/>
</dbReference>
<protein>
    <submittedName>
        <fullName evidence="3">Glycerophosphodiester phosphodiesterase</fullName>
    </submittedName>
</protein>
<dbReference type="InterPro" id="IPR017946">
    <property type="entry name" value="PLC-like_Pdiesterase_TIM-brl"/>
</dbReference>
<sequence length="280" mass="29224">MTRPARAAPIGFAHRGAPGRFRRENTLAAFSRALAGGAGGLESDVWLTADGVPVLHHDGVLGPPGRRRRIGDLPAARLPGWLPTLADLYATCGSDFELSLDLKDPPPAAGRAVAAVVAVARAASAAGRLWLCGSLPAIRHWRSLDDFVGPEPVRLVNSASARDAGFRGRGRGGSDLLDGLLDAYVRDAAAAGATVLNLRANEWTASMVPVVHAGGLLAFGWHAQTSGTLNRLVGFGLDGVYSDYLGRLVRATGSDTTITDADDVDGRRSDESDQSSSLAE</sequence>
<feature type="domain" description="GP-PDE" evidence="2">
    <location>
        <begin position="9"/>
        <end position="252"/>
    </location>
</feature>
<organism evidence="3 4">
    <name type="scientific">Protofrankia coriariae</name>
    <dbReference type="NCBI Taxonomy" id="1562887"/>
    <lineage>
        <taxon>Bacteria</taxon>
        <taxon>Bacillati</taxon>
        <taxon>Actinomycetota</taxon>
        <taxon>Actinomycetes</taxon>
        <taxon>Frankiales</taxon>
        <taxon>Frankiaceae</taxon>
        <taxon>Protofrankia</taxon>
    </lineage>
</organism>
<dbReference type="RefSeq" id="WP_047222703.1">
    <property type="nucleotide sequence ID" value="NZ_JWIO01000012.1"/>
</dbReference>
<reference evidence="3 4" key="1">
    <citation type="submission" date="2014-12" db="EMBL/GenBank/DDBJ databases">
        <title>Frankia sp. BMG5.1 draft genome.</title>
        <authorList>
            <person name="Gtari M."/>
            <person name="Ghodhbane-Gtari F."/>
            <person name="Nouioui I."/>
            <person name="Ktari A."/>
            <person name="Hezbri K."/>
            <person name="Mimouni W."/>
            <person name="Sbissi I."/>
            <person name="Ayari A."/>
            <person name="Yamanaka T."/>
            <person name="Normand P."/>
            <person name="Tisa L.S."/>
            <person name="Boudabous A."/>
        </authorList>
    </citation>
    <scope>NUCLEOTIDE SEQUENCE [LARGE SCALE GENOMIC DNA]</scope>
    <source>
        <strain evidence="3 4">BMG5.1</strain>
    </source>
</reference>
<dbReference type="EMBL" id="JWIO01000012">
    <property type="protein sequence ID" value="KLL11744.1"/>
    <property type="molecule type" value="Genomic_DNA"/>
</dbReference>